<evidence type="ECO:0000256" key="1">
    <source>
        <dbReference type="SAM" id="Phobius"/>
    </source>
</evidence>
<evidence type="ECO:0008006" key="3">
    <source>
        <dbReference type="Google" id="ProtNLM"/>
    </source>
</evidence>
<dbReference type="EMBL" id="LAZR01001508">
    <property type="protein sequence ID" value="KKN43490.1"/>
    <property type="molecule type" value="Genomic_DNA"/>
</dbReference>
<keyword evidence="1" id="KW-1133">Transmembrane helix</keyword>
<keyword evidence="1" id="KW-0812">Transmembrane</keyword>
<reference evidence="2" key="1">
    <citation type="journal article" date="2015" name="Nature">
        <title>Complex archaea that bridge the gap between prokaryotes and eukaryotes.</title>
        <authorList>
            <person name="Spang A."/>
            <person name="Saw J.H."/>
            <person name="Jorgensen S.L."/>
            <person name="Zaremba-Niedzwiedzka K."/>
            <person name="Martijn J."/>
            <person name="Lind A.E."/>
            <person name="van Eijk R."/>
            <person name="Schleper C."/>
            <person name="Guy L."/>
            <person name="Ettema T.J."/>
        </authorList>
    </citation>
    <scope>NUCLEOTIDE SEQUENCE</scope>
</reference>
<sequence length="962" mass="100878">IGTQLLPVIAPLIGGIADFFSEISSLNPELLTLGIVIAGVVAATGPLLWIFASLLNPVGLVLGSIIALGAAFAENFHNIRTVVGDAVTSVVGDLGWVKDVFTDLYAAIFPDTPTAEFTVAPVTIDTTDIISVTTPTSLYALFIEEGYDELFGWHEFMRVMEKAGWVGGALTPEDTFTIDLGDMITIEGADSPFTEMLHDSILDAQGQIEAGPGLWERLLGTWADIEPIVTENLSSIAGAIVSWADSMAGKGLNLIAAWFTPNAEGKSPITTMLTSVLEGDFAAAINQVIPGAGNDLQKAISSDWPAKIEAAIPDIVAGISNLVGSLGTWLVDEGIPLFAEKAGYFIGKIGTIIVEGMGKLNDWLFGGGDGEGNAGAAANYVEDNVIDPFSTGFNQAMDEADVGGGMDGWADGIVALVAGALGTAFLVTAAFSGVTTAVGAALSLSLAAVKITPFVLIEALRGAFVLRNANWTAMATGLVAKIGTAISTAGAAISTGTAWVVSTVASIGTAIAGLLTTAAFVVPALGITLGTLLYVAIPQSWKDNIRTAIGDFFDEVFGEGTMDWWDEATENNMLQVAADIAYFIDPGAAAKINEARTNWIEALPATWDTSELGVPLFFAPEFMEVMPGIDFTLPLDELIAQFDAFGDYDLGEQIQFWSPAKLADFEAGQQLFIGGIDGAILGIDDADERLQAAFERISSFGTDDLPIPSFAKPGEEGRAGGLGAELFNLAEIEAAGGEAVTVIETEMSEMGIAFLAQMGTGTNLDAQRINTDFLQPLEEYWLSTFGTDSPMYLAMNTFSTDTAINLDSVGSAFARMHLAVATTVPYLVGMLVSEMPKAIGPLDAVKNAANAAATAVNALLSIRGAITIEVIGEATSILPDGRHATGLDYVPFDGYMAELHKGERVLTAAENENYGSIPTGAVTPQNNTTNSNVTHANTIIIQAQSVDDILEELDRRGIIIDN</sequence>
<accession>A0A0F9QHC5</accession>
<proteinExistence type="predicted"/>
<feature type="non-terminal residue" evidence="2">
    <location>
        <position position="1"/>
    </location>
</feature>
<gene>
    <name evidence="2" type="ORF">LCGC14_0702810</name>
</gene>
<name>A0A0F9QHC5_9ZZZZ</name>
<feature type="transmembrane region" description="Helical" evidence="1">
    <location>
        <begin position="413"/>
        <end position="431"/>
    </location>
</feature>
<organism evidence="2">
    <name type="scientific">marine sediment metagenome</name>
    <dbReference type="NCBI Taxonomy" id="412755"/>
    <lineage>
        <taxon>unclassified sequences</taxon>
        <taxon>metagenomes</taxon>
        <taxon>ecological metagenomes</taxon>
    </lineage>
</organism>
<protein>
    <recommendedName>
        <fullName evidence="3">Phage tail tape measure protein domain-containing protein</fullName>
    </recommendedName>
</protein>
<keyword evidence="1" id="KW-0472">Membrane</keyword>
<evidence type="ECO:0000313" key="2">
    <source>
        <dbReference type="EMBL" id="KKN43490.1"/>
    </source>
</evidence>
<dbReference type="AlphaFoldDB" id="A0A0F9QHC5"/>
<feature type="transmembrane region" description="Helical" evidence="1">
    <location>
        <begin position="58"/>
        <end position="76"/>
    </location>
</feature>
<feature type="transmembrane region" description="Helical" evidence="1">
    <location>
        <begin position="507"/>
        <end position="537"/>
    </location>
</feature>
<feature type="transmembrane region" description="Helical" evidence="1">
    <location>
        <begin position="437"/>
        <end position="457"/>
    </location>
</feature>
<comment type="caution">
    <text evidence="2">The sequence shown here is derived from an EMBL/GenBank/DDBJ whole genome shotgun (WGS) entry which is preliminary data.</text>
</comment>
<feature type="transmembrane region" description="Helical" evidence="1">
    <location>
        <begin position="30"/>
        <end position="52"/>
    </location>
</feature>
<feature type="transmembrane region" description="Helical" evidence="1">
    <location>
        <begin position="478"/>
        <end position="501"/>
    </location>
</feature>